<reference evidence="2 3" key="1">
    <citation type="submission" date="2024-10" db="EMBL/GenBank/DDBJ databases">
        <title>Updated reference genomes for cyclostephanoid diatoms.</title>
        <authorList>
            <person name="Roberts W.R."/>
            <person name="Alverson A.J."/>
        </authorList>
    </citation>
    <scope>NUCLEOTIDE SEQUENCE [LARGE SCALE GENOMIC DNA]</scope>
    <source>
        <strain evidence="2 3">AJA228-03</strain>
    </source>
</reference>
<evidence type="ECO:0000256" key="1">
    <source>
        <dbReference type="SAM" id="MobiDB-lite"/>
    </source>
</evidence>
<comment type="caution">
    <text evidence="2">The sequence shown here is derived from an EMBL/GenBank/DDBJ whole genome shotgun (WGS) entry which is preliminary data.</text>
</comment>
<evidence type="ECO:0000313" key="2">
    <source>
        <dbReference type="EMBL" id="KAL3815942.1"/>
    </source>
</evidence>
<protein>
    <submittedName>
        <fullName evidence="2">Uncharacterized protein</fullName>
    </submittedName>
</protein>
<evidence type="ECO:0000313" key="3">
    <source>
        <dbReference type="Proteomes" id="UP001530377"/>
    </source>
</evidence>
<sequence length="79" mass="9250">MSQYRLCRSLPPPEADIQRKIAQDFYILKRDLKERARLHEMDQGADEKLSPKELSRRAAARAGLQLPELDSEEEARRKE</sequence>
<dbReference type="AlphaFoldDB" id="A0ABD3RSL3"/>
<feature type="region of interest" description="Disordered" evidence="1">
    <location>
        <begin position="38"/>
        <end position="79"/>
    </location>
</feature>
<gene>
    <name evidence="2" type="ORF">ACHAXA_008316</name>
</gene>
<name>A0ABD3RSL3_9STRA</name>
<proteinExistence type="predicted"/>
<feature type="compositionally biased region" description="Basic and acidic residues" evidence="1">
    <location>
        <begin position="38"/>
        <end position="56"/>
    </location>
</feature>
<accession>A0ABD3RSL3</accession>
<dbReference type="EMBL" id="JALLPB020000175">
    <property type="protein sequence ID" value="KAL3815942.1"/>
    <property type="molecule type" value="Genomic_DNA"/>
</dbReference>
<dbReference type="Proteomes" id="UP001530377">
    <property type="component" value="Unassembled WGS sequence"/>
</dbReference>
<keyword evidence="3" id="KW-1185">Reference proteome</keyword>
<organism evidence="2 3">
    <name type="scientific">Cyclostephanos tholiformis</name>
    <dbReference type="NCBI Taxonomy" id="382380"/>
    <lineage>
        <taxon>Eukaryota</taxon>
        <taxon>Sar</taxon>
        <taxon>Stramenopiles</taxon>
        <taxon>Ochrophyta</taxon>
        <taxon>Bacillariophyta</taxon>
        <taxon>Coscinodiscophyceae</taxon>
        <taxon>Thalassiosirophycidae</taxon>
        <taxon>Stephanodiscales</taxon>
        <taxon>Stephanodiscaceae</taxon>
        <taxon>Cyclostephanos</taxon>
    </lineage>
</organism>